<evidence type="ECO:0000259" key="2">
    <source>
        <dbReference type="Pfam" id="PF03807"/>
    </source>
</evidence>
<reference evidence="3 4" key="1">
    <citation type="submission" date="2019-10" db="EMBL/GenBank/DDBJ databases">
        <title>Epibacterium sp. nov., isolated from seawater.</title>
        <authorList>
            <person name="Zhang X."/>
            <person name="Li N."/>
        </authorList>
    </citation>
    <scope>NUCLEOTIDE SEQUENCE [LARGE SCALE GENOMIC DNA]</scope>
    <source>
        <strain evidence="3 4">SM1979</strain>
    </source>
</reference>
<keyword evidence="4" id="KW-1185">Reference proteome</keyword>
<dbReference type="GO" id="GO:0004735">
    <property type="term" value="F:pyrroline-5-carboxylate reductase activity"/>
    <property type="evidence" value="ECO:0007669"/>
    <property type="project" value="TreeGrafter"/>
</dbReference>
<protein>
    <submittedName>
        <fullName evidence="3">Pyrroline-5-carboxylate reductase</fullName>
    </submittedName>
</protein>
<dbReference type="Proteomes" id="UP000444174">
    <property type="component" value="Unassembled WGS sequence"/>
</dbReference>
<gene>
    <name evidence="3" type="ORF">GFB49_12850</name>
</gene>
<dbReference type="GO" id="GO:0055129">
    <property type="term" value="P:L-proline biosynthetic process"/>
    <property type="evidence" value="ECO:0007669"/>
    <property type="project" value="TreeGrafter"/>
</dbReference>
<dbReference type="PANTHER" id="PTHR11645:SF13">
    <property type="entry name" value="PYRROLINE-5-CARBOXYLATE REDUCTASE CATALYTIC N-TERMINAL DOMAIN-CONTAINING PROTEIN"/>
    <property type="match status" value="1"/>
</dbReference>
<comment type="similarity">
    <text evidence="1">Belongs to the pyrroline-5-carboxylate reductase family.</text>
</comment>
<dbReference type="AlphaFoldDB" id="A0A843YHQ0"/>
<sequence>MRLGFLGCGTIASEVVRGLVGQGHQITVSERSEKYASALATEFAEVSVAANADVVVQSDILFLGLLAEAAPEILKGLPFREDQRVVSFMAGAALPAVAAMVHPAEATAIMLPFPGIATGGSPILALGETEVLSDLFEPRDQIFGLADQAELDLYLSAQAVLSPVALMLAEAGQWLGQNGADPKRGERFLRALVCNSLAATPSPDLISALNTPGGYNQRLRLHMEKSGLARDLKSGLDQLLKG</sequence>
<dbReference type="EMBL" id="WIBF01000007">
    <property type="protein sequence ID" value="MQQ09348.1"/>
    <property type="molecule type" value="Genomic_DNA"/>
</dbReference>
<dbReference type="PANTHER" id="PTHR11645">
    <property type="entry name" value="PYRROLINE-5-CARBOXYLATE REDUCTASE"/>
    <property type="match status" value="1"/>
</dbReference>
<accession>A0A843YHQ0</accession>
<dbReference type="InterPro" id="IPR028939">
    <property type="entry name" value="P5C_Rdtase_cat_N"/>
</dbReference>
<dbReference type="SUPFAM" id="SSF51735">
    <property type="entry name" value="NAD(P)-binding Rossmann-fold domains"/>
    <property type="match status" value="1"/>
</dbReference>
<feature type="domain" description="Pyrroline-5-carboxylate reductase catalytic N-terminal" evidence="2">
    <location>
        <begin position="2"/>
        <end position="91"/>
    </location>
</feature>
<organism evidence="3 4">
    <name type="scientific">Tritonibacter litoralis</name>
    <dbReference type="NCBI Taxonomy" id="2662264"/>
    <lineage>
        <taxon>Bacteria</taxon>
        <taxon>Pseudomonadati</taxon>
        <taxon>Pseudomonadota</taxon>
        <taxon>Alphaproteobacteria</taxon>
        <taxon>Rhodobacterales</taxon>
        <taxon>Paracoccaceae</taxon>
        <taxon>Tritonibacter</taxon>
    </lineage>
</organism>
<evidence type="ECO:0000313" key="4">
    <source>
        <dbReference type="Proteomes" id="UP000444174"/>
    </source>
</evidence>
<comment type="caution">
    <text evidence="3">The sequence shown here is derived from an EMBL/GenBank/DDBJ whole genome shotgun (WGS) entry which is preliminary data.</text>
</comment>
<evidence type="ECO:0000313" key="3">
    <source>
        <dbReference type="EMBL" id="MQQ09348.1"/>
    </source>
</evidence>
<proteinExistence type="inferred from homology"/>
<dbReference type="RefSeq" id="WP_153216285.1">
    <property type="nucleotide sequence ID" value="NZ_WIBF01000007.1"/>
</dbReference>
<dbReference type="Gene3D" id="3.40.50.720">
    <property type="entry name" value="NAD(P)-binding Rossmann-like Domain"/>
    <property type="match status" value="1"/>
</dbReference>
<dbReference type="Pfam" id="PF03807">
    <property type="entry name" value="F420_oxidored"/>
    <property type="match status" value="1"/>
</dbReference>
<evidence type="ECO:0000256" key="1">
    <source>
        <dbReference type="ARBA" id="ARBA00005525"/>
    </source>
</evidence>
<dbReference type="InterPro" id="IPR036291">
    <property type="entry name" value="NAD(P)-bd_dom_sf"/>
</dbReference>
<name>A0A843YHQ0_9RHOB</name>